<feature type="domain" description="2'-5'-oligoadenylate synthetase 1" evidence="12">
    <location>
        <begin position="162"/>
        <end position="347"/>
    </location>
</feature>
<evidence type="ECO:0000256" key="7">
    <source>
        <dbReference type="ARBA" id="ARBA00022588"/>
    </source>
</evidence>
<dbReference type="RefSeq" id="XP_067162965.1">
    <property type="nucleotide sequence ID" value="XM_067306864.1"/>
</dbReference>
<keyword evidence="7" id="KW-0399">Innate immunity</keyword>
<dbReference type="CDD" id="cd05400">
    <property type="entry name" value="NT_2-5OAS_ClassI-CCAase"/>
    <property type="match status" value="1"/>
</dbReference>
<comment type="cofactor">
    <cofactor evidence="2">
        <name>Mg(2+)</name>
        <dbReference type="ChEBI" id="CHEBI:18420"/>
    </cofactor>
</comment>
<feature type="domain" description="Polymerase nucleotidyl transferase" evidence="11">
    <location>
        <begin position="55"/>
        <end position="105"/>
    </location>
</feature>
<keyword evidence="13" id="KW-1185">Reference proteome</keyword>
<feature type="compositionally biased region" description="Polar residues" evidence="10">
    <location>
        <begin position="382"/>
        <end position="403"/>
    </location>
</feature>
<evidence type="ECO:0000256" key="9">
    <source>
        <dbReference type="ARBA" id="ARBA00023118"/>
    </source>
</evidence>
<dbReference type="SUPFAM" id="SSF81301">
    <property type="entry name" value="Nucleotidyltransferase"/>
    <property type="match status" value="1"/>
</dbReference>
<evidence type="ECO:0000313" key="14">
    <source>
        <dbReference type="RefSeq" id="XP_067162965.1"/>
    </source>
</evidence>
<dbReference type="InterPro" id="IPR002934">
    <property type="entry name" value="Polymerase_NTP_transf_dom"/>
</dbReference>
<dbReference type="Pfam" id="PF10421">
    <property type="entry name" value="OAS1_C"/>
    <property type="match status" value="1"/>
</dbReference>
<dbReference type="SUPFAM" id="SSF81631">
    <property type="entry name" value="PAP/OAS1 substrate-binding domain"/>
    <property type="match status" value="1"/>
</dbReference>
<evidence type="ECO:0000256" key="4">
    <source>
        <dbReference type="ARBA" id="ARBA00009526"/>
    </source>
</evidence>
<evidence type="ECO:0000256" key="10">
    <source>
        <dbReference type="SAM" id="MobiDB-lite"/>
    </source>
</evidence>
<dbReference type="PROSITE" id="PS50152">
    <property type="entry name" value="25A_SYNTH_3"/>
    <property type="match status" value="1"/>
</dbReference>
<sequence length="403" mass="46566">MELYDTPSRQLDKFIFEVLQPDSIFLEQLRRAVHTICEFLRDNCFAGAPPPRTRVLKVVKGGSAGKGTALKKSSDADLVVFLNCFEDYEDQEKNRAEIIREIQKRLVECQQQKHFEVEFEVNRWPNPRVLSFQLSSRTLSESISFDVLPAYDALHHVISGYKTDPKVYIQLFQQCVQGGEFSTCFTELQRDFIIDRPTKVKSLIRLVKHWYKRYVRQHKWMLRKGETLPPQYALELLAVYAWEWGSGKTNFSMAEAFRTVLELLQHYQELCVYWTVNYDFEDVILSRYLSCQLSKSRPVILDPADPTNLVGKGSRWDLVAKEAETCCRQQCCMYSNGTPVQPWDVPPEQARCKSKGVHKLDYLRLAEDLCSPLSAPQPAPVSPTSTFPRSQQPEEQPSFCTVL</sequence>
<organism evidence="13 14">
    <name type="scientific">Apteryx mantelli</name>
    <name type="common">North Island brown kiwi</name>
    <dbReference type="NCBI Taxonomy" id="2696672"/>
    <lineage>
        <taxon>Eukaryota</taxon>
        <taxon>Metazoa</taxon>
        <taxon>Chordata</taxon>
        <taxon>Craniata</taxon>
        <taxon>Vertebrata</taxon>
        <taxon>Euteleostomi</taxon>
        <taxon>Archelosauria</taxon>
        <taxon>Archosauria</taxon>
        <taxon>Dinosauria</taxon>
        <taxon>Saurischia</taxon>
        <taxon>Theropoda</taxon>
        <taxon>Coelurosauria</taxon>
        <taxon>Aves</taxon>
        <taxon>Palaeognathae</taxon>
        <taxon>Apterygiformes</taxon>
        <taxon>Apterygidae</taxon>
        <taxon>Apteryx</taxon>
    </lineage>
</organism>
<keyword evidence="9" id="KW-0051">Antiviral defense</keyword>
<evidence type="ECO:0000256" key="3">
    <source>
        <dbReference type="ARBA" id="ARBA00004496"/>
    </source>
</evidence>
<comment type="catalytic activity">
    <reaction evidence="1">
        <text>3 ATP = 5'-triphosphoadenylyl-(2'-&gt;5')-adenylyl-(2'-&gt;5')-adenosine + 2 diphosphate</text>
        <dbReference type="Rhea" id="RHEA:34407"/>
        <dbReference type="ChEBI" id="CHEBI:30616"/>
        <dbReference type="ChEBI" id="CHEBI:33019"/>
        <dbReference type="ChEBI" id="CHEBI:67143"/>
        <dbReference type="EC" id="2.7.7.84"/>
    </reaction>
</comment>
<evidence type="ECO:0000256" key="6">
    <source>
        <dbReference type="ARBA" id="ARBA00022490"/>
    </source>
</evidence>
<evidence type="ECO:0000313" key="13">
    <source>
        <dbReference type="Proteomes" id="UP001652627"/>
    </source>
</evidence>
<keyword evidence="6" id="KW-0963">Cytoplasm</keyword>
<comment type="similarity">
    <text evidence="4">Belongs to the 2-5A synthase family.</text>
</comment>
<proteinExistence type="inferred from homology"/>
<dbReference type="InterPro" id="IPR018952">
    <property type="entry name" value="2-5-oligoAdlate_synth_1_dom2/C"/>
</dbReference>
<dbReference type="InterPro" id="IPR006117">
    <property type="entry name" value="2-5OAS_C_CS"/>
</dbReference>
<comment type="subcellular location">
    <subcellularLocation>
        <location evidence="3">Cytoplasm</location>
    </subcellularLocation>
</comment>
<reference evidence="14" key="1">
    <citation type="submission" date="2025-08" db="UniProtKB">
        <authorList>
            <consortium name="RefSeq"/>
        </authorList>
    </citation>
    <scope>IDENTIFICATION</scope>
    <source>
        <tissue evidence="14">Blood</tissue>
    </source>
</reference>
<protein>
    <recommendedName>
        <fullName evidence="5">2'-5' oligoadenylate synthase</fullName>
        <ecNumber evidence="5">2.7.7.84</ecNumber>
    </recommendedName>
</protein>
<feature type="region of interest" description="Disordered" evidence="10">
    <location>
        <begin position="374"/>
        <end position="403"/>
    </location>
</feature>
<evidence type="ECO:0000256" key="5">
    <source>
        <dbReference type="ARBA" id="ARBA00012577"/>
    </source>
</evidence>
<gene>
    <name evidence="14" type="primary">OAS1</name>
</gene>
<evidence type="ECO:0000259" key="11">
    <source>
        <dbReference type="Pfam" id="PF01909"/>
    </source>
</evidence>
<keyword evidence="8" id="KW-0391">Immunity</keyword>
<dbReference type="PROSITE" id="PS00832">
    <property type="entry name" value="25A_SYNTH_1"/>
    <property type="match status" value="1"/>
</dbReference>
<dbReference type="PANTHER" id="PTHR11258:SF7">
    <property type="entry name" value="2'-5'-OLIGOADENYLATE SYNTHASE-LIKE PROTEIN 2"/>
    <property type="match status" value="1"/>
</dbReference>
<dbReference type="GeneID" id="106493520"/>
<accession>A0ABM4FDD7</accession>
<dbReference type="EC" id="2.7.7.84" evidence="5"/>
<evidence type="ECO:0000256" key="2">
    <source>
        <dbReference type="ARBA" id="ARBA00001946"/>
    </source>
</evidence>
<dbReference type="InterPro" id="IPR006116">
    <property type="entry name" value="NT_2-5OAS_ClassI-CCAase"/>
</dbReference>
<evidence type="ECO:0000256" key="8">
    <source>
        <dbReference type="ARBA" id="ARBA00022859"/>
    </source>
</evidence>
<evidence type="ECO:0000259" key="12">
    <source>
        <dbReference type="Pfam" id="PF10421"/>
    </source>
</evidence>
<dbReference type="Gene3D" id="1.10.1410.20">
    <property type="entry name" value="2'-5'-oligoadenylate synthetase 1, domain 2"/>
    <property type="match status" value="1"/>
</dbReference>
<dbReference type="PANTHER" id="PTHR11258">
    <property type="entry name" value="2-5 OLIGOADENYLATE SYNTHETASE"/>
    <property type="match status" value="1"/>
</dbReference>
<dbReference type="Proteomes" id="UP001652627">
    <property type="component" value="Chromosome 17"/>
</dbReference>
<dbReference type="Gene3D" id="3.30.460.10">
    <property type="entry name" value="Beta Polymerase, domain 2"/>
    <property type="match status" value="1"/>
</dbReference>
<dbReference type="InterPro" id="IPR043518">
    <property type="entry name" value="2-5OAS_N_CS"/>
</dbReference>
<dbReference type="InterPro" id="IPR043519">
    <property type="entry name" value="NT_sf"/>
</dbReference>
<name>A0ABM4FDD7_9AVES</name>
<evidence type="ECO:0000256" key="1">
    <source>
        <dbReference type="ARBA" id="ARBA00001112"/>
    </source>
</evidence>
<dbReference type="PROSITE" id="PS00833">
    <property type="entry name" value="25A_SYNTH_2"/>
    <property type="match status" value="1"/>
</dbReference>
<dbReference type="Pfam" id="PF01909">
    <property type="entry name" value="NTP_transf_2"/>
    <property type="match status" value="1"/>
</dbReference>